<protein>
    <submittedName>
        <fullName evidence="1">Uncharacterized protein</fullName>
    </submittedName>
</protein>
<comment type="caution">
    <text evidence="1">The sequence shown here is derived from an EMBL/GenBank/DDBJ whole genome shotgun (WGS) entry which is preliminary data.</text>
</comment>
<organism evidence="1 2">
    <name type="scientific">Citrobacter freundii</name>
    <dbReference type="NCBI Taxonomy" id="546"/>
    <lineage>
        <taxon>Bacteria</taxon>
        <taxon>Pseudomonadati</taxon>
        <taxon>Pseudomonadota</taxon>
        <taxon>Gammaproteobacteria</taxon>
        <taxon>Enterobacterales</taxon>
        <taxon>Enterobacteriaceae</taxon>
        <taxon>Citrobacter</taxon>
        <taxon>Citrobacter freundii complex</taxon>
    </lineage>
</organism>
<dbReference type="AlphaFoldDB" id="A0A7G2INN4"/>
<name>A0A7G2INN4_CITFR</name>
<reference evidence="1 2" key="1">
    <citation type="submission" date="2013-10" db="EMBL/GenBank/DDBJ databases">
        <title>Antibiotic resistance diversity of beta-lactamase producers in the General Hospital Vienna.</title>
        <authorList>
            <person name="Barisic I."/>
            <person name="Mitteregger D."/>
            <person name="Hirschl A.M."/>
            <person name="Noehammer C."/>
            <person name="Wiesinger-Mayr H."/>
        </authorList>
    </citation>
    <scope>NUCLEOTIDE SEQUENCE [LARGE SCALE GENOMIC DNA]</scope>
    <source>
        <strain evidence="1 2">ISC11</strain>
    </source>
</reference>
<dbReference type="EMBL" id="CBWP010000043">
    <property type="protein sequence ID" value="CDL38600.1"/>
    <property type="molecule type" value="Genomic_DNA"/>
</dbReference>
<dbReference type="InterPro" id="IPR042186">
    <property type="entry name" value="FimD_plug_dom"/>
</dbReference>
<dbReference type="Proteomes" id="UP000019194">
    <property type="component" value="Unassembled WGS sequence"/>
</dbReference>
<sequence length="54" mass="5839">MAIDGNGYAVLTAADAWHYNVVSLNTADIGAGLDIPQAQKKNCPDRESHRQSRV</sequence>
<evidence type="ECO:0000313" key="1">
    <source>
        <dbReference type="EMBL" id="CDL38600.1"/>
    </source>
</evidence>
<proteinExistence type="predicted"/>
<dbReference type="Gene3D" id="2.60.40.2610">
    <property type="entry name" value="Outer membrane usher protein FimD, plug domain"/>
    <property type="match status" value="1"/>
</dbReference>
<accession>A0A7G2INN4</accession>
<evidence type="ECO:0000313" key="2">
    <source>
        <dbReference type="Proteomes" id="UP000019194"/>
    </source>
</evidence>